<name>A0A375GSU1_9BURK</name>
<dbReference type="Proteomes" id="UP000256862">
    <property type="component" value="Plasmid CO2235_mp"/>
</dbReference>
<feature type="region of interest" description="Disordered" evidence="1">
    <location>
        <begin position="47"/>
        <end position="66"/>
    </location>
</feature>
<reference evidence="2" key="1">
    <citation type="submission" date="2018-01" db="EMBL/GenBank/DDBJ databases">
        <authorList>
            <person name="Clerissi C."/>
        </authorList>
    </citation>
    <scope>NUCLEOTIDE SEQUENCE</scope>
    <source>
        <strain evidence="2">Cupriavidus oxalaticus LMG 2235</strain>
    </source>
</reference>
<gene>
    <name evidence="2" type="ORF">CO2235_MP90027</name>
</gene>
<dbReference type="AlphaFoldDB" id="A0A375GSU1"/>
<evidence type="ECO:0000256" key="1">
    <source>
        <dbReference type="SAM" id="MobiDB-lite"/>
    </source>
</evidence>
<proteinExistence type="predicted"/>
<evidence type="ECO:0000313" key="2">
    <source>
        <dbReference type="EMBL" id="SPC24937.1"/>
    </source>
</evidence>
<comment type="caution">
    <text evidence="2">The sequence shown here is derived from an EMBL/GenBank/DDBJ whole genome shotgun (WGS) entry which is preliminary data.</text>
</comment>
<sequence>MPDAALLIPVKRQVRSPQRVATCKRLPPGLAYDRALQSGLRLQQVCTATPDDRSRPAPAVLPGVEH</sequence>
<protein>
    <submittedName>
        <fullName evidence="2">Uncharacterized protein</fullName>
    </submittedName>
</protein>
<organism evidence="2">
    <name type="scientific">Cupriavidus oxalaticus</name>
    <dbReference type="NCBI Taxonomy" id="96344"/>
    <lineage>
        <taxon>Bacteria</taxon>
        <taxon>Pseudomonadati</taxon>
        <taxon>Pseudomonadota</taxon>
        <taxon>Betaproteobacteria</taxon>
        <taxon>Burkholderiales</taxon>
        <taxon>Burkholderiaceae</taxon>
        <taxon>Cupriavidus</taxon>
    </lineage>
</organism>
<accession>A0A375GSU1</accession>
<dbReference type="EMBL" id="OGUS01000144">
    <property type="protein sequence ID" value="SPC24937.1"/>
    <property type="molecule type" value="Genomic_DNA"/>
</dbReference>